<dbReference type="Proteomes" id="UP000001556">
    <property type="component" value="Chromosome"/>
</dbReference>
<gene>
    <name evidence="1" type="ordered locus">Dred_0929</name>
</gene>
<proteinExistence type="predicted"/>
<reference evidence="1 2" key="1">
    <citation type="submission" date="2007-03" db="EMBL/GenBank/DDBJ databases">
        <title>Complete sequence of Desulfotomaculum reducens MI-1.</title>
        <authorList>
            <consortium name="US DOE Joint Genome Institute"/>
            <person name="Copeland A."/>
            <person name="Lucas S."/>
            <person name="Lapidus A."/>
            <person name="Barry K."/>
            <person name="Detter J.C."/>
            <person name="Glavina del Rio T."/>
            <person name="Hammon N."/>
            <person name="Israni S."/>
            <person name="Dalin E."/>
            <person name="Tice H."/>
            <person name="Pitluck S."/>
            <person name="Sims D."/>
            <person name="Brettin T."/>
            <person name="Bruce D."/>
            <person name="Han C."/>
            <person name="Tapia R."/>
            <person name="Schmutz J."/>
            <person name="Larimer F."/>
            <person name="Land M."/>
            <person name="Hauser L."/>
            <person name="Kyrpides N."/>
            <person name="Kim E."/>
            <person name="Tebo B.M."/>
            <person name="Richardson P."/>
        </authorList>
    </citation>
    <scope>NUCLEOTIDE SEQUENCE [LARGE SCALE GENOMIC DNA]</scope>
    <source>
        <strain evidence="1 2">MI-1</strain>
    </source>
</reference>
<dbReference type="KEGG" id="drm:Dred_0929"/>
<dbReference type="EMBL" id="CP000612">
    <property type="protein sequence ID" value="ABO49465.1"/>
    <property type="molecule type" value="Genomic_DNA"/>
</dbReference>
<keyword evidence="2" id="KW-1185">Reference proteome</keyword>
<dbReference type="RefSeq" id="WP_011877294.1">
    <property type="nucleotide sequence ID" value="NC_009253.1"/>
</dbReference>
<dbReference type="STRING" id="349161.Dred_0929"/>
<evidence type="ECO:0000313" key="2">
    <source>
        <dbReference type="Proteomes" id="UP000001556"/>
    </source>
</evidence>
<name>A4J312_DESRM</name>
<accession>A4J312</accession>
<dbReference type="HOGENOM" id="CLU_2600376_0_0_9"/>
<dbReference type="AlphaFoldDB" id="A4J312"/>
<evidence type="ECO:0000313" key="1">
    <source>
        <dbReference type="EMBL" id="ABO49465.1"/>
    </source>
</evidence>
<sequence>MVIIYQKENIIYCSCYETSKEEFLREVLNHYEEFDNIAPEKINIEKQTMFYTEEAIPADTFSPLTGLGIVIQDYWVIKL</sequence>
<organism evidence="1 2">
    <name type="scientific">Desulforamulus reducens (strain ATCC BAA-1160 / DSM 100696 / MI-1)</name>
    <name type="common">Desulfotomaculum reducens</name>
    <dbReference type="NCBI Taxonomy" id="349161"/>
    <lineage>
        <taxon>Bacteria</taxon>
        <taxon>Bacillati</taxon>
        <taxon>Bacillota</taxon>
        <taxon>Clostridia</taxon>
        <taxon>Eubacteriales</taxon>
        <taxon>Peptococcaceae</taxon>
        <taxon>Desulforamulus</taxon>
    </lineage>
</organism>
<dbReference type="OrthoDB" id="2895230at2"/>
<protein>
    <submittedName>
        <fullName evidence="1">Uncharacterized protein</fullName>
    </submittedName>
</protein>